<dbReference type="AlphaFoldDB" id="A0A399CYN0"/>
<dbReference type="SUPFAM" id="SSF53697">
    <property type="entry name" value="SIS domain"/>
    <property type="match status" value="1"/>
</dbReference>
<dbReference type="Proteomes" id="UP000266441">
    <property type="component" value="Unassembled WGS sequence"/>
</dbReference>
<name>A0A399CYN0_9BACT</name>
<dbReference type="InterPro" id="IPR046348">
    <property type="entry name" value="SIS_dom_sf"/>
</dbReference>
<dbReference type="GO" id="GO:0097367">
    <property type="term" value="F:carbohydrate derivative binding"/>
    <property type="evidence" value="ECO:0007669"/>
    <property type="project" value="InterPro"/>
</dbReference>
<evidence type="ECO:0000259" key="1">
    <source>
        <dbReference type="PROSITE" id="PS51464"/>
    </source>
</evidence>
<dbReference type="InterPro" id="IPR035461">
    <property type="entry name" value="GmhA/DiaA"/>
</dbReference>
<dbReference type="Gene3D" id="3.40.50.10490">
    <property type="entry name" value="Glucose-6-phosphate isomerase like protein, domain 1"/>
    <property type="match status" value="1"/>
</dbReference>
<keyword evidence="3" id="KW-1185">Reference proteome</keyword>
<dbReference type="OrthoDB" id="9781311at2"/>
<dbReference type="EMBL" id="QWET01000010">
    <property type="protein sequence ID" value="RIH64539.1"/>
    <property type="molecule type" value="Genomic_DNA"/>
</dbReference>
<accession>A0A399CYN0</accession>
<dbReference type="GO" id="GO:1901135">
    <property type="term" value="P:carbohydrate derivative metabolic process"/>
    <property type="evidence" value="ECO:0007669"/>
    <property type="project" value="InterPro"/>
</dbReference>
<feature type="domain" description="SIS" evidence="1">
    <location>
        <begin position="30"/>
        <end position="211"/>
    </location>
</feature>
<dbReference type="PANTHER" id="PTHR30390">
    <property type="entry name" value="SEDOHEPTULOSE 7-PHOSPHATE ISOMERASE / DNAA INITIATOR-ASSOCIATING FACTOR FOR REPLICATION INITIATION"/>
    <property type="match status" value="1"/>
</dbReference>
<evidence type="ECO:0000313" key="2">
    <source>
        <dbReference type="EMBL" id="RIH64539.1"/>
    </source>
</evidence>
<reference evidence="2 3" key="1">
    <citation type="journal article" date="2015" name="Int. J. Syst. Evol. Microbiol.">
        <title>Mariniphaga sediminis sp. nov., isolated from coastal sediment.</title>
        <authorList>
            <person name="Wang F.Q."/>
            <person name="Shen Q.Y."/>
            <person name="Chen G.J."/>
            <person name="Du Z.J."/>
        </authorList>
    </citation>
    <scope>NUCLEOTIDE SEQUENCE [LARGE SCALE GENOMIC DNA]</scope>
    <source>
        <strain evidence="2 3">SY21</strain>
    </source>
</reference>
<dbReference type="InterPro" id="IPR001347">
    <property type="entry name" value="SIS_dom"/>
</dbReference>
<gene>
    <name evidence="2" type="ORF">D1164_14375</name>
</gene>
<evidence type="ECO:0000313" key="3">
    <source>
        <dbReference type="Proteomes" id="UP000266441"/>
    </source>
</evidence>
<dbReference type="PANTHER" id="PTHR30390:SF6">
    <property type="entry name" value="DNAA INITIATOR-ASSOCIATING PROTEIN DIAA"/>
    <property type="match status" value="1"/>
</dbReference>
<dbReference type="PROSITE" id="PS51464">
    <property type="entry name" value="SIS"/>
    <property type="match status" value="1"/>
</dbReference>
<organism evidence="2 3">
    <name type="scientific">Mariniphaga sediminis</name>
    <dbReference type="NCBI Taxonomy" id="1628158"/>
    <lineage>
        <taxon>Bacteria</taxon>
        <taxon>Pseudomonadati</taxon>
        <taxon>Bacteroidota</taxon>
        <taxon>Bacteroidia</taxon>
        <taxon>Marinilabiliales</taxon>
        <taxon>Prolixibacteraceae</taxon>
        <taxon>Mariniphaga</taxon>
    </lineage>
</organism>
<protein>
    <submittedName>
        <fullName evidence="2">SIS domain-containing protein</fullName>
    </submittedName>
</protein>
<comment type="caution">
    <text evidence="2">The sequence shown here is derived from an EMBL/GenBank/DDBJ whole genome shotgun (WGS) entry which is preliminary data.</text>
</comment>
<dbReference type="CDD" id="cd05006">
    <property type="entry name" value="SIS_GmhA"/>
    <property type="match status" value="1"/>
</dbReference>
<dbReference type="InterPro" id="IPR050099">
    <property type="entry name" value="SIS_GmhA/DiaA_subfam"/>
</dbReference>
<proteinExistence type="predicted"/>
<dbReference type="Pfam" id="PF13580">
    <property type="entry name" value="SIS_2"/>
    <property type="match status" value="2"/>
</dbReference>
<dbReference type="RefSeq" id="WP_119350697.1">
    <property type="nucleotide sequence ID" value="NZ_JBFHKJ010000162.1"/>
</dbReference>
<sequence>MENIILQQLLNRYSRINFLKEPIKDAVEMIVDSFRTGGKFLACGNGGSSADADHIVGELMKGFEMKRSLEPSFQKTLDDISPERGKLLANNLQQGLPAISLSAHTALTSAVSNDIGGDYIFAQQVIGYGNPGDVLLGLSTSGNSRNVLDALIVAKAKGLKTIGMTGETGGKMKEFCDVLINVPEKRTAFVQELHLPVYHAMCLMIENEMFGMQ</sequence>